<evidence type="ECO:0000256" key="6">
    <source>
        <dbReference type="SAM" id="MobiDB-lite"/>
    </source>
</evidence>
<dbReference type="InterPro" id="IPR036890">
    <property type="entry name" value="HATPase_C_sf"/>
</dbReference>
<evidence type="ECO:0000256" key="3">
    <source>
        <dbReference type="ARBA" id="ARBA00022679"/>
    </source>
</evidence>
<feature type="compositionally biased region" description="Basic and acidic residues" evidence="6">
    <location>
        <begin position="22"/>
        <end position="39"/>
    </location>
</feature>
<feature type="compositionally biased region" description="Polar residues" evidence="6">
    <location>
        <begin position="1"/>
        <end position="13"/>
    </location>
</feature>
<feature type="domain" description="Histidine kinase" evidence="7">
    <location>
        <begin position="30"/>
        <end position="122"/>
    </location>
</feature>
<dbReference type="PANTHER" id="PTHR43711">
    <property type="entry name" value="TWO-COMPONENT HISTIDINE KINASE"/>
    <property type="match status" value="1"/>
</dbReference>
<evidence type="ECO:0000313" key="8">
    <source>
        <dbReference type="EMBL" id="SEO85765.1"/>
    </source>
</evidence>
<dbReference type="PROSITE" id="PS50109">
    <property type="entry name" value="HIS_KIN"/>
    <property type="match status" value="1"/>
</dbReference>
<keyword evidence="3" id="KW-0808">Transferase</keyword>
<dbReference type="AlphaFoldDB" id="A0A1H8T4P2"/>
<organism evidence="8 9">
    <name type="scientific">Halorientalis persicus</name>
    <dbReference type="NCBI Taxonomy" id="1367881"/>
    <lineage>
        <taxon>Archaea</taxon>
        <taxon>Methanobacteriati</taxon>
        <taxon>Methanobacteriota</taxon>
        <taxon>Stenosarchaea group</taxon>
        <taxon>Halobacteria</taxon>
        <taxon>Halobacteriales</taxon>
        <taxon>Haloarculaceae</taxon>
        <taxon>Halorientalis</taxon>
    </lineage>
</organism>
<accession>A0A1H8T4P2</accession>
<dbReference type="CDD" id="cd00075">
    <property type="entry name" value="HATPase"/>
    <property type="match status" value="1"/>
</dbReference>
<reference evidence="9" key="1">
    <citation type="submission" date="2016-10" db="EMBL/GenBank/DDBJ databases">
        <authorList>
            <person name="Varghese N."/>
            <person name="Submissions S."/>
        </authorList>
    </citation>
    <scope>NUCLEOTIDE SEQUENCE [LARGE SCALE GENOMIC DNA]</scope>
    <source>
        <strain evidence="9">IBRC-M 10043</strain>
    </source>
</reference>
<dbReference type="EMBL" id="FOCX01000021">
    <property type="protein sequence ID" value="SEO85765.1"/>
    <property type="molecule type" value="Genomic_DNA"/>
</dbReference>
<evidence type="ECO:0000256" key="4">
    <source>
        <dbReference type="ARBA" id="ARBA00022777"/>
    </source>
</evidence>
<dbReference type="InterPro" id="IPR004358">
    <property type="entry name" value="Sig_transdc_His_kin-like_C"/>
</dbReference>
<evidence type="ECO:0000256" key="2">
    <source>
        <dbReference type="ARBA" id="ARBA00012438"/>
    </source>
</evidence>
<gene>
    <name evidence="8" type="ORF">SAMN05216388_102125</name>
</gene>
<proteinExistence type="predicted"/>
<sequence length="132" mass="13723">MEHGSTGTRNASRSGEGAEETSADHRTASDDTVKPSDADLRVRVGSFTDGDLTGIFVADDGTGIPTDDHERVLEDGFSTSEHGTGLGLSIVSDIAAGHGWDVRVADSESGGTRIELVTGARPTEAVRPATRE</sequence>
<name>A0A1H8T4P2_9EURY</name>
<evidence type="ECO:0000313" key="9">
    <source>
        <dbReference type="Proteomes" id="UP000198775"/>
    </source>
</evidence>
<dbReference type="InterPro" id="IPR003594">
    <property type="entry name" value="HATPase_dom"/>
</dbReference>
<dbReference type="GO" id="GO:0000160">
    <property type="term" value="P:phosphorelay signal transduction system"/>
    <property type="evidence" value="ECO:0007669"/>
    <property type="project" value="UniProtKB-KW"/>
</dbReference>
<comment type="catalytic activity">
    <reaction evidence="1">
        <text>ATP + protein L-histidine = ADP + protein N-phospho-L-histidine.</text>
        <dbReference type="EC" id="2.7.13.3"/>
    </reaction>
</comment>
<keyword evidence="4 8" id="KW-0418">Kinase</keyword>
<evidence type="ECO:0000259" key="7">
    <source>
        <dbReference type="PROSITE" id="PS50109"/>
    </source>
</evidence>
<dbReference type="SMART" id="SM00387">
    <property type="entry name" value="HATPase_c"/>
    <property type="match status" value="1"/>
</dbReference>
<evidence type="ECO:0000256" key="1">
    <source>
        <dbReference type="ARBA" id="ARBA00000085"/>
    </source>
</evidence>
<dbReference type="Pfam" id="PF02518">
    <property type="entry name" value="HATPase_c"/>
    <property type="match status" value="1"/>
</dbReference>
<dbReference type="PANTHER" id="PTHR43711:SF1">
    <property type="entry name" value="HISTIDINE KINASE 1"/>
    <property type="match status" value="1"/>
</dbReference>
<keyword evidence="9" id="KW-1185">Reference proteome</keyword>
<dbReference type="InterPro" id="IPR050736">
    <property type="entry name" value="Sensor_HK_Regulatory"/>
</dbReference>
<dbReference type="Gene3D" id="3.30.565.10">
    <property type="entry name" value="Histidine kinase-like ATPase, C-terminal domain"/>
    <property type="match status" value="1"/>
</dbReference>
<dbReference type="Proteomes" id="UP000198775">
    <property type="component" value="Unassembled WGS sequence"/>
</dbReference>
<keyword evidence="5" id="KW-0902">Two-component regulatory system</keyword>
<feature type="region of interest" description="Disordered" evidence="6">
    <location>
        <begin position="1"/>
        <end position="39"/>
    </location>
</feature>
<evidence type="ECO:0000256" key="5">
    <source>
        <dbReference type="ARBA" id="ARBA00023012"/>
    </source>
</evidence>
<dbReference type="InterPro" id="IPR005467">
    <property type="entry name" value="His_kinase_dom"/>
</dbReference>
<protein>
    <recommendedName>
        <fullName evidence="2">histidine kinase</fullName>
        <ecNumber evidence="2">2.7.13.3</ecNumber>
    </recommendedName>
</protein>
<dbReference type="GO" id="GO:0004673">
    <property type="term" value="F:protein histidine kinase activity"/>
    <property type="evidence" value="ECO:0007669"/>
    <property type="project" value="UniProtKB-EC"/>
</dbReference>
<dbReference type="EC" id="2.7.13.3" evidence="2"/>
<dbReference type="PRINTS" id="PR00344">
    <property type="entry name" value="BCTRLSENSOR"/>
</dbReference>
<dbReference type="SUPFAM" id="SSF55874">
    <property type="entry name" value="ATPase domain of HSP90 chaperone/DNA topoisomerase II/histidine kinase"/>
    <property type="match status" value="1"/>
</dbReference>